<dbReference type="RefSeq" id="WP_105051550.1">
    <property type="nucleotide sequence ID" value="NZ_BMYG01000003.1"/>
</dbReference>
<proteinExistence type="predicted"/>
<dbReference type="InterPro" id="IPR005532">
    <property type="entry name" value="SUMF_dom"/>
</dbReference>
<name>A0A2S7UTK9_9GAMM</name>
<dbReference type="PANTHER" id="PTHR23150">
    <property type="entry name" value="SULFATASE MODIFYING FACTOR 1, 2"/>
    <property type="match status" value="1"/>
</dbReference>
<dbReference type="OrthoDB" id="9768004at2"/>
<dbReference type="InterPro" id="IPR013229">
    <property type="entry name" value="PEGA"/>
</dbReference>
<feature type="domain" description="Sulfatase-modifying factor enzyme-like" evidence="3">
    <location>
        <begin position="398"/>
        <end position="630"/>
    </location>
</feature>
<comment type="caution">
    <text evidence="5">The sequence shown here is derived from an EMBL/GenBank/DDBJ whole genome shotgun (WGS) entry which is preliminary data.</text>
</comment>
<evidence type="ECO:0000313" key="5">
    <source>
        <dbReference type="EMBL" id="PQJ53075.1"/>
    </source>
</evidence>
<dbReference type="Proteomes" id="UP000239007">
    <property type="component" value="Unassembled WGS sequence"/>
</dbReference>
<evidence type="ECO:0000259" key="4">
    <source>
        <dbReference type="Pfam" id="PF08308"/>
    </source>
</evidence>
<reference evidence="5 6" key="1">
    <citation type="submission" date="2016-12" db="EMBL/GenBank/DDBJ databases">
        <title>Diversity of luminous bacteria.</title>
        <authorList>
            <person name="Yoshizawa S."/>
            <person name="Kogure K."/>
        </authorList>
    </citation>
    <scope>NUCLEOTIDE SEQUENCE [LARGE SCALE GENOMIC DNA]</scope>
    <source>
        <strain evidence="5 6">SA4-48</strain>
    </source>
</reference>
<sequence length="632" mass="70421">MLRALLALLCVMLIGSVNAETSAAPTVTVEAIQSDITSKQTEYDSNNLALQAQMNEAKQMKTELSDLREKLKLREREKSVALEEMNAQFQRMIKDPSLDIAASRSRYTESVNAHKQNQKDIEDQLIAVEDKEREVAGTRVLKLSLLNTLEGLKEQLNKSRVERLYTQFNKPGQMTVQQSFECDLEKTLSECIRQTETLAKQQASDRYMDKIFAELSESKSVATQREGADTSVKIVKAIVTEKAFSGFANYSLTMAVDLAGNLTRPQACKLLELNQRFCVADSVKTNTVPAANTPAGQNKPVAPVKVAPKVMHEMTVRSNVFGDEVYINGVSYGSTKLSVMLPEGKHSVEIVKVGYKTYVEYVDLKQNHMINVNLVKETKKFSKGSSIQDSIGDNKQGPRLVAVTAGDFKMGDITGRGLDNERPVVSYTIEESFGMGEKEITVADFAEFITATKYVTVAEQGKGCAYYSDSEPKYDPQMNWRNPGYEQTEIFPVVCVTLDDAKAYVEWLSNSTNKNYRLPTEGEWEYAARSGSSDDYWWGDAIGSNNANCGWCGSEWSNNSAAPTASFKRNYFGLYDVIGNVWEWSDSGSEQVSVVRGGAWNFAPSLARVSTRLEIASNFRSNYIGFRVARDR</sequence>
<keyword evidence="6" id="KW-1185">Reference proteome</keyword>
<dbReference type="InterPro" id="IPR016187">
    <property type="entry name" value="CTDL_fold"/>
</dbReference>
<feature type="chain" id="PRO_5015429157" evidence="2">
    <location>
        <begin position="20"/>
        <end position="632"/>
    </location>
</feature>
<dbReference type="Gene3D" id="3.90.1580.10">
    <property type="entry name" value="paralog of FGE (formylglycine-generating enzyme)"/>
    <property type="match status" value="1"/>
</dbReference>
<feature type="coiled-coil region" evidence="1">
    <location>
        <begin position="47"/>
        <end position="84"/>
    </location>
</feature>
<dbReference type="Pfam" id="PF03781">
    <property type="entry name" value="FGE-sulfatase"/>
    <property type="match status" value="1"/>
</dbReference>
<dbReference type="PANTHER" id="PTHR23150:SF19">
    <property type="entry name" value="FORMYLGLYCINE-GENERATING ENZYME"/>
    <property type="match status" value="1"/>
</dbReference>
<dbReference type="InterPro" id="IPR051043">
    <property type="entry name" value="Sulfatase_Mod_Factor_Kinase"/>
</dbReference>
<evidence type="ECO:0000259" key="3">
    <source>
        <dbReference type="Pfam" id="PF03781"/>
    </source>
</evidence>
<evidence type="ECO:0000256" key="2">
    <source>
        <dbReference type="SAM" id="SignalP"/>
    </source>
</evidence>
<feature type="domain" description="PEGA" evidence="4">
    <location>
        <begin position="313"/>
        <end position="375"/>
    </location>
</feature>
<dbReference type="Pfam" id="PF08308">
    <property type="entry name" value="PEGA"/>
    <property type="match status" value="1"/>
</dbReference>
<dbReference type="GO" id="GO:0120147">
    <property type="term" value="F:formylglycine-generating oxidase activity"/>
    <property type="evidence" value="ECO:0007669"/>
    <property type="project" value="TreeGrafter"/>
</dbReference>
<evidence type="ECO:0000313" key="6">
    <source>
        <dbReference type="Proteomes" id="UP000239007"/>
    </source>
</evidence>
<keyword evidence="1" id="KW-0175">Coiled coil</keyword>
<dbReference type="AlphaFoldDB" id="A0A2S7UTK9"/>
<protein>
    <submittedName>
        <fullName evidence="5">Sulfatase modifying factor 1</fullName>
    </submittedName>
</protein>
<feature type="signal peptide" evidence="2">
    <location>
        <begin position="1"/>
        <end position="19"/>
    </location>
</feature>
<organism evidence="5 6">
    <name type="scientific">Psychrosphaera saromensis</name>
    <dbReference type="NCBI Taxonomy" id="716813"/>
    <lineage>
        <taxon>Bacteria</taxon>
        <taxon>Pseudomonadati</taxon>
        <taxon>Pseudomonadota</taxon>
        <taxon>Gammaproteobacteria</taxon>
        <taxon>Alteromonadales</taxon>
        <taxon>Pseudoalteromonadaceae</taxon>
        <taxon>Psychrosphaera</taxon>
    </lineage>
</organism>
<gene>
    <name evidence="5" type="ORF">BTO11_04990</name>
</gene>
<dbReference type="EMBL" id="MSCH01000003">
    <property type="protein sequence ID" value="PQJ53075.1"/>
    <property type="molecule type" value="Genomic_DNA"/>
</dbReference>
<evidence type="ECO:0000256" key="1">
    <source>
        <dbReference type="SAM" id="Coils"/>
    </source>
</evidence>
<accession>A0A2S7UTK9</accession>
<keyword evidence="2" id="KW-0732">Signal</keyword>
<dbReference type="InterPro" id="IPR042095">
    <property type="entry name" value="SUMF_sf"/>
</dbReference>
<dbReference type="SUPFAM" id="SSF56436">
    <property type="entry name" value="C-type lectin-like"/>
    <property type="match status" value="1"/>
</dbReference>